<dbReference type="eggNOG" id="COG3001">
    <property type="taxonomic scope" value="Bacteria"/>
</dbReference>
<dbReference type="Gene3D" id="3.90.1200.10">
    <property type="match status" value="1"/>
</dbReference>
<dbReference type="InterPro" id="IPR016477">
    <property type="entry name" value="Fructo-/Ketosamine-3-kinase"/>
</dbReference>
<gene>
    <name evidence="3" type="ordered locus">CAP2UW1_2796</name>
</gene>
<keyword evidence="2 3" id="KW-0418">Kinase</keyword>
<dbReference type="HOGENOM" id="CLU_036517_0_1_4"/>
<dbReference type="STRING" id="522306.CAP2UW1_2796"/>
<dbReference type="EMBL" id="CP001715">
    <property type="protein sequence ID" value="ACV36077.1"/>
    <property type="molecule type" value="Genomic_DNA"/>
</dbReference>
<dbReference type="GO" id="GO:0016301">
    <property type="term" value="F:kinase activity"/>
    <property type="evidence" value="ECO:0007669"/>
    <property type="project" value="UniProtKB-UniRule"/>
</dbReference>
<reference evidence="3" key="1">
    <citation type="submission" date="2009-08" db="EMBL/GenBank/DDBJ databases">
        <authorList>
            <consortium name="US DOE Joint Genome Institute"/>
            <person name="Lucas S."/>
            <person name="Copeland A."/>
            <person name="Lapidus A."/>
            <person name="Glavina del Rio T."/>
            <person name="Dalin E."/>
            <person name="Tice H."/>
            <person name="Bruce D."/>
            <person name="Barry K."/>
            <person name="Pitluck S."/>
            <person name="Lowry S."/>
            <person name="Larimer F."/>
            <person name="Land M."/>
            <person name="Hauser L."/>
            <person name="Kyrpides N."/>
            <person name="Ivanova N."/>
            <person name="McMahon K.D."/>
            <person name="Hugenholtz P."/>
        </authorList>
    </citation>
    <scope>NUCLEOTIDE SEQUENCE</scope>
    <source>
        <strain evidence="3">UW-1</strain>
    </source>
</reference>
<dbReference type="Gene3D" id="3.30.200.20">
    <property type="entry name" value="Phosphorylase Kinase, domain 1"/>
    <property type="match status" value="1"/>
</dbReference>
<evidence type="ECO:0000256" key="1">
    <source>
        <dbReference type="ARBA" id="ARBA00009460"/>
    </source>
</evidence>
<comment type="similarity">
    <text evidence="1 2">Belongs to the fructosamine kinase family.</text>
</comment>
<reference evidence="3" key="2">
    <citation type="submission" date="2009-09" db="EMBL/GenBank/DDBJ databases">
        <title>Complete sequence of chromosome of Candidatus Accumulibacter phosphatis clade IIA str. UW-1.</title>
        <authorList>
            <consortium name="US DOE Joint Genome Institute"/>
            <person name="Martin H.G."/>
            <person name="Ivanova N."/>
            <person name="Kunin V."/>
            <person name="Warnecke F."/>
            <person name="Barry K."/>
            <person name="He S."/>
            <person name="Salamov A."/>
            <person name="Szeto E."/>
            <person name="Dalin E."/>
            <person name="Pangilinan J.L."/>
            <person name="Lapidus A."/>
            <person name="Lowry S."/>
            <person name="Kyrpides N.C."/>
            <person name="McMahon K.D."/>
            <person name="Hugenholtz P."/>
        </authorList>
    </citation>
    <scope>NUCLEOTIDE SEQUENCE [LARGE SCALE GENOMIC DNA]</scope>
    <source>
        <strain evidence="3">UW-1</strain>
    </source>
</reference>
<accession>C7RTE4</accession>
<dbReference type="KEGG" id="app:CAP2UW1_2796"/>
<organism evidence="3">
    <name type="scientific">Accumulibacter regalis</name>
    <dbReference type="NCBI Taxonomy" id="522306"/>
    <lineage>
        <taxon>Bacteria</taxon>
        <taxon>Pseudomonadati</taxon>
        <taxon>Pseudomonadota</taxon>
        <taxon>Betaproteobacteria</taxon>
        <taxon>Candidatus Accumulibacter</taxon>
    </lineage>
</organism>
<name>C7RTE4_ACCRE</name>
<dbReference type="SUPFAM" id="SSF56112">
    <property type="entry name" value="Protein kinase-like (PK-like)"/>
    <property type="match status" value="1"/>
</dbReference>
<proteinExistence type="inferred from homology"/>
<keyword evidence="2" id="KW-0808">Transferase</keyword>
<evidence type="ECO:0000256" key="2">
    <source>
        <dbReference type="PIRNR" id="PIRNR006221"/>
    </source>
</evidence>
<dbReference type="PANTHER" id="PTHR12149">
    <property type="entry name" value="FRUCTOSAMINE 3 KINASE-RELATED PROTEIN"/>
    <property type="match status" value="1"/>
</dbReference>
<dbReference type="OrthoDB" id="5291879at2"/>
<dbReference type="Pfam" id="PF03881">
    <property type="entry name" value="Fructosamin_kin"/>
    <property type="match status" value="1"/>
</dbReference>
<protein>
    <submittedName>
        <fullName evidence="3">Fructosamine kinase</fullName>
    </submittedName>
</protein>
<dbReference type="PIRSF" id="PIRSF006221">
    <property type="entry name" value="Ketosamine-3-kinase"/>
    <property type="match status" value="1"/>
</dbReference>
<dbReference type="PANTHER" id="PTHR12149:SF8">
    <property type="entry name" value="PROTEIN-RIBULOSAMINE 3-KINASE"/>
    <property type="match status" value="1"/>
</dbReference>
<sequence length="314" mass="33875">MATSDKRIRVRPALAGLDTALCQALGEAIGKAAGKPAGIDKATEVGGGSISRALLVDCGDVRCFVKLNDAGLADMFAAEADGLSALAACSALRVPRVVGHGVSGHHAWLVLEYLNLHALRERSAGAAAGRALAELHRIRGAQYGWQRDNYIGSTPQGNAPHPTWPFFFARRRLLPQLRLAQQHGHHGRLIAGGERLVEQLAALFVDHQPPASLLHGDLWSGNAATDEAGTLALFDPAVYFGDRETDLAMSELFGGLPDSFYAAYREAWPLADGFEQRKMLYNLYHVLNHLNLFGTGYLHQAERMIARLLAEIGG</sequence>
<dbReference type="InterPro" id="IPR011009">
    <property type="entry name" value="Kinase-like_dom_sf"/>
</dbReference>
<dbReference type="AlphaFoldDB" id="C7RTE4"/>
<evidence type="ECO:0000313" key="3">
    <source>
        <dbReference type="EMBL" id="ACV36077.1"/>
    </source>
</evidence>